<keyword evidence="1" id="KW-1133">Transmembrane helix</keyword>
<evidence type="ECO:0008006" key="6">
    <source>
        <dbReference type="Google" id="ProtNLM"/>
    </source>
</evidence>
<organism evidence="2 4">
    <name type="scientific">Candidatus Chlorohelix allophototropha</name>
    <dbReference type="NCBI Taxonomy" id="3003348"/>
    <lineage>
        <taxon>Bacteria</taxon>
        <taxon>Bacillati</taxon>
        <taxon>Chloroflexota</taxon>
        <taxon>Chloroflexia</taxon>
        <taxon>Candidatus Chloroheliales</taxon>
        <taxon>Candidatus Chloroheliaceae</taxon>
        <taxon>Candidatus Chlorohelix</taxon>
    </lineage>
</organism>
<dbReference type="AlphaFoldDB" id="A0A8T7LSH2"/>
<protein>
    <recommendedName>
        <fullName evidence="6">Lamin tail domain-containing protein</fullName>
    </recommendedName>
</protein>
<name>A0A8T7LSH2_9CHLR</name>
<sequence length="340" mass="35911">MKHKKRLPYIIAMLMVLVMGLAACGELTPSGNTTGFLLNEVYSGSAAGGLQWVEILANASGKDGENSLDLTGLTLRTAKGSLDLSKQKATALIPTKSDLLEVGQGKPVPGGAYLLVVSSVSNFKAAFPSSKAVPFDGSSVLGDLDPKDDAITLLQGGQLLDQVGWGNPSQSLLNKIGVSGSVNLSLSSIGGDNPKSLGRTPPTGARDVNKPGIFTIHESVSPGGAVPQPREKYNFLLNEATNVITIVGGLILFLVFVMIAVIARRFETLAQQRTYWQLLLLAPIGIMVYNVVTILAFISRGSLNDQDRWIGFTSLFISGIACAAVINVFRNIAKDILAAE</sequence>
<evidence type="ECO:0000313" key="4">
    <source>
        <dbReference type="Proteomes" id="UP000521676"/>
    </source>
</evidence>
<proteinExistence type="predicted"/>
<evidence type="ECO:0000313" key="3">
    <source>
        <dbReference type="EMBL" id="WJW66855.1"/>
    </source>
</evidence>
<evidence type="ECO:0000313" key="5">
    <source>
        <dbReference type="Proteomes" id="UP001431572"/>
    </source>
</evidence>
<reference evidence="2 4" key="1">
    <citation type="submission" date="2020-06" db="EMBL/GenBank/DDBJ databases">
        <title>Anoxygenic phototrophic Chloroflexota member uses a Type I reaction center.</title>
        <authorList>
            <person name="Tsuji J.M."/>
            <person name="Shaw N.A."/>
            <person name="Nagashima S."/>
            <person name="Venkiteswaran J."/>
            <person name="Schiff S.L."/>
            <person name="Hanada S."/>
            <person name="Tank M."/>
            <person name="Neufeld J.D."/>
        </authorList>
    </citation>
    <scope>NUCLEOTIDE SEQUENCE [LARGE SCALE GENOMIC DNA]</scope>
    <source>
        <strain evidence="2">L227-S17</strain>
    </source>
</reference>
<keyword evidence="1" id="KW-0472">Membrane</keyword>
<dbReference type="RefSeq" id="WP_341468748.1">
    <property type="nucleotide sequence ID" value="NZ_CP128399.1"/>
</dbReference>
<keyword evidence="5" id="KW-1185">Reference proteome</keyword>
<evidence type="ECO:0000313" key="2">
    <source>
        <dbReference type="EMBL" id="NWJ44974.1"/>
    </source>
</evidence>
<feature type="transmembrane region" description="Helical" evidence="1">
    <location>
        <begin position="243"/>
        <end position="263"/>
    </location>
</feature>
<dbReference type="EMBL" id="CP128399">
    <property type="protein sequence ID" value="WJW66855.1"/>
    <property type="molecule type" value="Genomic_DNA"/>
</dbReference>
<evidence type="ECO:0000256" key="1">
    <source>
        <dbReference type="SAM" id="Phobius"/>
    </source>
</evidence>
<keyword evidence="1" id="KW-0812">Transmembrane</keyword>
<dbReference type="PROSITE" id="PS51257">
    <property type="entry name" value="PROKAR_LIPOPROTEIN"/>
    <property type="match status" value="1"/>
</dbReference>
<feature type="transmembrane region" description="Helical" evidence="1">
    <location>
        <begin position="309"/>
        <end position="329"/>
    </location>
</feature>
<gene>
    <name evidence="2" type="ORF">HXX08_03760</name>
    <name evidence="3" type="ORF">OZ401_000100</name>
</gene>
<accession>A0A8T7LSH2</accession>
<dbReference type="Proteomes" id="UP001431572">
    <property type="component" value="Chromosome 1"/>
</dbReference>
<dbReference type="Proteomes" id="UP000521676">
    <property type="component" value="Unassembled WGS sequence"/>
</dbReference>
<feature type="transmembrane region" description="Helical" evidence="1">
    <location>
        <begin position="275"/>
        <end position="297"/>
    </location>
</feature>
<dbReference type="EMBL" id="JACATZ010000001">
    <property type="protein sequence ID" value="NWJ44974.1"/>
    <property type="molecule type" value="Genomic_DNA"/>
</dbReference>
<reference evidence="3" key="2">
    <citation type="journal article" date="2024" name="Nature">
        <title>Anoxygenic phototroph of the Chloroflexota uses a type I reaction centre.</title>
        <authorList>
            <person name="Tsuji J.M."/>
            <person name="Shaw N.A."/>
            <person name="Nagashima S."/>
            <person name="Venkiteswaran J.J."/>
            <person name="Schiff S.L."/>
            <person name="Watanabe T."/>
            <person name="Fukui M."/>
            <person name="Hanada S."/>
            <person name="Tank M."/>
            <person name="Neufeld J.D."/>
        </authorList>
    </citation>
    <scope>NUCLEOTIDE SEQUENCE</scope>
    <source>
        <strain evidence="3">L227-S17</strain>
    </source>
</reference>